<gene>
    <name evidence="1" type="ORF">EDD55_107176</name>
</gene>
<comment type="caution">
    <text evidence="1">The sequence shown here is derived from an EMBL/GenBank/DDBJ whole genome shotgun (WGS) entry which is preliminary data.</text>
</comment>
<dbReference type="Gene3D" id="1.25.40.10">
    <property type="entry name" value="Tetratricopeptide repeat domain"/>
    <property type="match status" value="1"/>
</dbReference>
<dbReference type="OrthoDB" id="7359089at2"/>
<protein>
    <recommendedName>
        <fullName evidence="3">Tetratricopeptide repeat protein</fullName>
    </recommendedName>
</protein>
<evidence type="ECO:0008006" key="3">
    <source>
        <dbReference type="Google" id="ProtNLM"/>
    </source>
</evidence>
<dbReference type="EMBL" id="SLZW01000007">
    <property type="protein sequence ID" value="TCS61767.1"/>
    <property type="molecule type" value="Genomic_DNA"/>
</dbReference>
<accession>A0A4R3J8E9</accession>
<sequence length="182" mass="19695">MDLLDFETRTLYCDEALPARAKALIDQASAATVFGVGQGASFKIAEAHLQEAQKIAPDHLSVLVALYRFYFYTHRLEDSLDVAHRAIGLLAERLGLPASWNEVSPEMLEEASAGAMPLVRFYLQSLKAVGYLHLRLGAPERAQAALDKVQACDSNDRLGARVLSVWARGAIDGAAGAVDSIN</sequence>
<organism evidence="1 2">
    <name type="scientific">Varunaivibrio sulfuroxidans</name>
    <dbReference type="NCBI Taxonomy" id="1773489"/>
    <lineage>
        <taxon>Bacteria</taxon>
        <taxon>Pseudomonadati</taxon>
        <taxon>Pseudomonadota</taxon>
        <taxon>Alphaproteobacteria</taxon>
        <taxon>Rhodospirillales</taxon>
        <taxon>Magnetovibrionaceae</taxon>
        <taxon>Varunaivibrio</taxon>
    </lineage>
</organism>
<keyword evidence="2" id="KW-1185">Reference proteome</keyword>
<name>A0A4R3J8E9_9PROT</name>
<evidence type="ECO:0000313" key="2">
    <source>
        <dbReference type="Proteomes" id="UP000295304"/>
    </source>
</evidence>
<dbReference type="SUPFAM" id="SSF48452">
    <property type="entry name" value="TPR-like"/>
    <property type="match status" value="1"/>
</dbReference>
<evidence type="ECO:0000313" key="1">
    <source>
        <dbReference type="EMBL" id="TCS61767.1"/>
    </source>
</evidence>
<dbReference type="RefSeq" id="WP_132939470.1">
    <property type="nucleotide sequence ID" value="NZ_CP119676.1"/>
</dbReference>
<proteinExistence type="predicted"/>
<dbReference type="Proteomes" id="UP000295304">
    <property type="component" value="Unassembled WGS sequence"/>
</dbReference>
<reference evidence="1 2" key="1">
    <citation type="submission" date="2019-03" db="EMBL/GenBank/DDBJ databases">
        <title>Genomic Encyclopedia of Type Strains, Phase IV (KMG-IV): sequencing the most valuable type-strain genomes for metagenomic binning, comparative biology and taxonomic classification.</title>
        <authorList>
            <person name="Goeker M."/>
        </authorList>
    </citation>
    <scope>NUCLEOTIDE SEQUENCE [LARGE SCALE GENOMIC DNA]</scope>
    <source>
        <strain evidence="1 2">DSM 101688</strain>
    </source>
</reference>
<dbReference type="AlphaFoldDB" id="A0A4R3J8E9"/>
<dbReference type="InterPro" id="IPR011990">
    <property type="entry name" value="TPR-like_helical_dom_sf"/>
</dbReference>